<dbReference type="AlphaFoldDB" id="A0A2I0KRP0"/>
<evidence type="ECO:0000313" key="2">
    <source>
        <dbReference type="Proteomes" id="UP000233551"/>
    </source>
</evidence>
<proteinExistence type="predicted"/>
<keyword evidence="2" id="KW-1185">Reference proteome</keyword>
<accession>A0A2I0KRP0</accession>
<organism evidence="1 2">
    <name type="scientific">Punica granatum</name>
    <name type="common">Pomegranate</name>
    <dbReference type="NCBI Taxonomy" id="22663"/>
    <lineage>
        <taxon>Eukaryota</taxon>
        <taxon>Viridiplantae</taxon>
        <taxon>Streptophyta</taxon>
        <taxon>Embryophyta</taxon>
        <taxon>Tracheophyta</taxon>
        <taxon>Spermatophyta</taxon>
        <taxon>Magnoliopsida</taxon>
        <taxon>eudicotyledons</taxon>
        <taxon>Gunneridae</taxon>
        <taxon>Pentapetalae</taxon>
        <taxon>rosids</taxon>
        <taxon>malvids</taxon>
        <taxon>Myrtales</taxon>
        <taxon>Lythraceae</taxon>
        <taxon>Punica</taxon>
    </lineage>
</organism>
<protein>
    <submittedName>
        <fullName evidence="1">Uncharacterized protein</fullName>
    </submittedName>
</protein>
<reference evidence="1 2" key="1">
    <citation type="submission" date="2017-11" db="EMBL/GenBank/DDBJ databases">
        <title>De-novo sequencing of pomegranate (Punica granatum L.) genome.</title>
        <authorList>
            <person name="Akparov Z."/>
            <person name="Amiraslanov A."/>
            <person name="Hajiyeva S."/>
            <person name="Abbasov M."/>
            <person name="Kaur K."/>
            <person name="Hamwieh A."/>
            <person name="Solovyev V."/>
            <person name="Salamov A."/>
            <person name="Braich B."/>
            <person name="Kosarev P."/>
            <person name="Mahmoud A."/>
            <person name="Hajiyev E."/>
            <person name="Babayeva S."/>
            <person name="Izzatullayeva V."/>
            <person name="Mammadov A."/>
            <person name="Mammadov A."/>
            <person name="Sharifova S."/>
            <person name="Ojaghi J."/>
            <person name="Eynullazada K."/>
            <person name="Bayramov B."/>
            <person name="Abdulazimova A."/>
            <person name="Shahmuradov I."/>
        </authorList>
    </citation>
    <scope>NUCLEOTIDE SEQUENCE [LARGE SCALE GENOMIC DNA]</scope>
    <source>
        <strain evidence="2">cv. AG2017</strain>
        <tissue evidence="1">Leaf</tissue>
    </source>
</reference>
<dbReference type="Proteomes" id="UP000233551">
    <property type="component" value="Unassembled WGS sequence"/>
</dbReference>
<comment type="caution">
    <text evidence="1">The sequence shown here is derived from an EMBL/GenBank/DDBJ whole genome shotgun (WGS) entry which is preliminary data.</text>
</comment>
<gene>
    <name evidence="1" type="ORF">CRG98_008443</name>
</gene>
<sequence>MEEQFLAAWNSHGKEPIDLEEGFGDSDDPLREVDEPIVTGSRWRVRKRGSNTNTQLKELIDLYRESMTKKEKVKYSTPPELKKSKSVTNPEKLVKHSIEEAMDVLNKMQGTISIPEYLADTACITKDDCWRLYIRPRNVEEQPDIRRCRQWYPFFREIRAETLEDERKRCDLWEQEEVEIEIVTTVGRVGELEKEFEKQLTKTGRKLLDPLSSVEDLLPLLDISFTVPPFPLELVAHPARARIKRTKWIYNHGEIPILPRTKAMEGKGCKVIVVISYVGQVGKIKKLIRHLSIAHVCVVTLPQDDSGGPGPGLLMAQLKLAACLDRPMVTL</sequence>
<name>A0A2I0KRP0_PUNGR</name>
<evidence type="ECO:0000313" key="1">
    <source>
        <dbReference type="EMBL" id="PKI71145.1"/>
    </source>
</evidence>
<dbReference type="EMBL" id="PGOL01000396">
    <property type="protein sequence ID" value="PKI71145.1"/>
    <property type="molecule type" value="Genomic_DNA"/>
</dbReference>